<dbReference type="Pfam" id="PF12850">
    <property type="entry name" value="Metallophos_2"/>
    <property type="match status" value="1"/>
</dbReference>
<comment type="caution">
    <text evidence="3">The sequence shown here is derived from an EMBL/GenBank/DDBJ whole genome shotgun (WGS) entry which is preliminary data.</text>
</comment>
<evidence type="ECO:0000259" key="2">
    <source>
        <dbReference type="Pfam" id="PF12850"/>
    </source>
</evidence>
<proteinExistence type="inferred from homology"/>
<dbReference type="RefSeq" id="WP_198007864.1">
    <property type="nucleotide sequence ID" value="NZ_JAHLZG010000005.1"/>
</dbReference>
<dbReference type="SUPFAM" id="SSF56300">
    <property type="entry name" value="Metallo-dependent phosphatases"/>
    <property type="match status" value="1"/>
</dbReference>
<dbReference type="AlphaFoldDB" id="A0A9X4B1H6"/>
<sequence length="71" mass="8165">MHEKNNINANLEEVDIIIYGHSHKYSLDINENIIYLNPGSCGRKRFLLPLTMAIMNIINGKVQIEKIDINN</sequence>
<dbReference type="InterPro" id="IPR029052">
    <property type="entry name" value="Metallo-depent_PP-like"/>
</dbReference>
<evidence type="ECO:0000256" key="1">
    <source>
        <dbReference type="ARBA" id="ARBA00008950"/>
    </source>
</evidence>
<comment type="similarity">
    <text evidence="1">Belongs to the metallophosphoesterase superfamily. YfcE family.</text>
</comment>
<evidence type="ECO:0000313" key="3">
    <source>
        <dbReference type="EMBL" id="MDC4241760.1"/>
    </source>
</evidence>
<dbReference type="Gene3D" id="3.60.21.10">
    <property type="match status" value="1"/>
</dbReference>
<protein>
    <submittedName>
        <fullName evidence="3">Metallophosphatase family protein</fullName>
    </submittedName>
</protein>
<keyword evidence="4" id="KW-1185">Reference proteome</keyword>
<evidence type="ECO:0000313" key="4">
    <source>
        <dbReference type="Proteomes" id="UP001141183"/>
    </source>
</evidence>
<name>A0A9X4B1H6_9CLOT</name>
<accession>A0A9X4B1H6</accession>
<dbReference type="InterPro" id="IPR024654">
    <property type="entry name" value="Calcineurin-like_PHP_lpxH"/>
</dbReference>
<gene>
    <name evidence="3" type="ORF">NE398_16610</name>
</gene>
<reference evidence="3" key="1">
    <citation type="submission" date="2022-05" db="EMBL/GenBank/DDBJ databases">
        <title>Draft genome sequence of Clostridium tertium strain CP3 isolated from Peru.</title>
        <authorList>
            <person name="Hurtado R."/>
            <person name="Lima L."/>
            <person name="Sousa T."/>
            <person name="Jaiswal A.K."/>
            <person name="Tiwari S."/>
            <person name="Maturrano L."/>
            <person name="Brenig B."/>
            <person name="Azevedo V."/>
        </authorList>
    </citation>
    <scope>NUCLEOTIDE SEQUENCE</scope>
    <source>
        <strain evidence="3">CP3</strain>
    </source>
</reference>
<organism evidence="3 4">
    <name type="scientific">Clostridium tertium</name>
    <dbReference type="NCBI Taxonomy" id="1559"/>
    <lineage>
        <taxon>Bacteria</taxon>
        <taxon>Bacillati</taxon>
        <taxon>Bacillota</taxon>
        <taxon>Clostridia</taxon>
        <taxon>Eubacteriales</taxon>
        <taxon>Clostridiaceae</taxon>
        <taxon>Clostridium</taxon>
    </lineage>
</organism>
<dbReference type="EMBL" id="JAMRYU010000019">
    <property type="protein sequence ID" value="MDC4241760.1"/>
    <property type="molecule type" value="Genomic_DNA"/>
</dbReference>
<dbReference type="Proteomes" id="UP001141183">
    <property type="component" value="Unassembled WGS sequence"/>
</dbReference>
<feature type="domain" description="Calcineurin-like phosphoesterase" evidence="2">
    <location>
        <begin position="11"/>
        <end position="57"/>
    </location>
</feature>